<feature type="domain" description="DinB-like" evidence="1">
    <location>
        <begin position="6"/>
        <end position="142"/>
    </location>
</feature>
<dbReference type="PATRIC" id="fig|1166018.3.peg.1884"/>
<dbReference type="SUPFAM" id="SSF109854">
    <property type="entry name" value="DinB/YfiT-like putative metalloenzymes"/>
    <property type="match status" value="1"/>
</dbReference>
<proteinExistence type="predicted"/>
<organism evidence="2 3">
    <name type="scientific">Fibrella aestuarina BUZ 2</name>
    <dbReference type="NCBI Taxonomy" id="1166018"/>
    <lineage>
        <taxon>Bacteria</taxon>
        <taxon>Pseudomonadati</taxon>
        <taxon>Bacteroidota</taxon>
        <taxon>Cytophagia</taxon>
        <taxon>Cytophagales</taxon>
        <taxon>Spirosomataceae</taxon>
        <taxon>Fibrella</taxon>
    </lineage>
</organism>
<dbReference type="AlphaFoldDB" id="I0KFL0"/>
<sequence>MTLLDQLTATRAQTLPLFDLPAAHLERTYAPGKWTVRQLLVHLADAESVLHERIKRVIAEPKPVIWAFDQDRWNTYLDYATFPLTISKALYDANRQSVVYLVQQHYTTLGATPFVHSETGLRTLKDEMDKVAWHNEHHLSQIRQALAN</sequence>
<reference evidence="2 3" key="1">
    <citation type="journal article" date="2012" name="J. Bacteriol.">
        <title>Genome Sequence of Fibrella aestuarina BUZ 2T, a Filamentous Marine Bacterium.</title>
        <authorList>
            <person name="Filippini M."/>
            <person name="Qi W."/>
            <person name="Blom J."/>
            <person name="Goesmann A."/>
            <person name="Smits T.H."/>
            <person name="Bagheri H.C."/>
        </authorList>
    </citation>
    <scope>NUCLEOTIDE SEQUENCE [LARGE SCALE GENOMIC DNA]</scope>
    <source>
        <strain evidence="3">BUZ 2T</strain>
    </source>
</reference>
<dbReference type="OrthoDB" id="9796039at2"/>
<dbReference type="KEGG" id="fae:FAES_4914"/>
<protein>
    <submittedName>
        <fullName evidence="2">Putative metal-dependent hydrolase</fullName>
        <ecNumber evidence="2">3.-.-.-</ecNumber>
    </submittedName>
</protein>
<evidence type="ECO:0000313" key="3">
    <source>
        <dbReference type="Proteomes" id="UP000011058"/>
    </source>
</evidence>
<dbReference type="STRING" id="1166018.FAES_4914"/>
<name>I0KFL0_9BACT</name>
<evidence type="ECO:0000313" key="2">
    <source>
        <dbReference type="EMBL" id="CCH02913.1"/>
    </source>
</evidence>
<dbReference type="Gene3D" id="1.20.120.450">
    <property type="entry name" value="dinb family like domain"/>
    <property type="match status" value="1"/>
</dbReference>
<dbReference type="Proteomes" id="UP000011058">
    <property type="component" value="Chromosome"/>
</dbReference>
<dbReference type="InterPro" id="IPR024775">
    <property type="entry name" value="DinB-like"/>
</dbReference>
<dbReference type="RefSeq" id="WP_015334012.1">
    <property type="nucleotide sequence ID" value="NC_020054.1"/>
</dbReference>
<dbReference type="eggNOG" id="COG2318">
    <property type="taxonomic scope" value="Bacteria"/>
</dbReference>
<keyword evidence="2" id="KW-0378">Hydrolase</keyword>
<accession>I0KFL0</accession>
<dbReference type="EMBL" id="HE796683">
    <property type="protein sequence ID" value="CCH02913.1"/>
    <property type="molecule type" value="Genomic_DNA"/>
</dbReference>
<dbReference type="EC" id="3.-.-.-" evidence="2"/>
<evidence type="ECO:0000259" key="1">
    <source>
        <dbReference type="Pfam" id="PF12867"/>
    </source>
</evidence>
<gene>
    <name evidence="2" type="ORF">FAES_4914</name>
</gene>
<dbReference type="InterPro" id="IPR034660">
    <property type="entry name" value="DinB/YfiT-like"/>
</dbReference>
<dbReference type="GO" id="GO:0016787">
    <property type="term" value="F:hydrolase activity"/>
    <property type="evidence" value="ECO:0007669"/>
    <property type="project" value="UniProtKB-KW"/>
</dbReference>
<dbReference type="HOGENOM" id="CLU_105789_1_0_10"/>
<dbReference type="Pfam" id="PF12867">
    <property type="entry name" value="DinB_2"/>
    <property type="match status" value="1"/>
</dbReference>
<keyword evidence="3" id="KW-1185">Reference proteome</keyword>